<dbReference type="InterPro" id="IPR014600">
    <property type="entry name" value="UCP035905_mem"/>
</dbReference>
<proteinExistence type="predicted"/>
<feature type="transmembrane region" description="Helical" evidence="2">
    <location>
        <begin position="426"/>
        <end position="443"/>
    </location>
</feature>
<feature type="transmembrane region" description="Helical" evidence="2">
    <location>
        <begin position="769"/>
        <end position="790"/>
    </location>
</feature>
<keyword evidence="2" id="KW-0812">Transmembrane</keyword>
<keyword evidence="4" id="KW-1185">Reference proteome</keyword>
<feature type="transmembrane region" description="Helical" evidence="2">
    <location>
        <begin position="374"/>
        <end position="394"/>
    </location>
</feature>
<sequence length="903" mass="96020">MEGMLLLLLMVLAVPVLLGVALIRIGRLQRRVEALEAALRHGMGREGAGGEAGREGAATGRADRRPSPAAASPVAGTPREAWEAVPPHVEPSDAGVPSTAPIDRLGPLLSRGKGAARRWLSEGNVPVKVGMLVLFAGVAALIKYATDQGWLAFSIELRLAGIAAVAILGLAFGWRQRGRRRAFALSLQGGAIGVLLMVLFAAARLYPLLPVEAAFALSVALVAGLGVLGVRQNALALAVMGILAGFLAPLWLSTGQGHHVGLFGYYALLNVAIFAMAWYRPWRVLNLLGFVFTFVIATAWGVLAYRPADIATVQPFLVLFFVLYLLIPVFHARHRPAATGGLVDSRRVDGSLVFGTPLVAFALQSALLEGARMPLAYCALGLALVYALLARRLLRQTALRFLGQAHALLAVGFATLAVPLALSARLTASAFALEGAALIWLGLRQQRRLPQVAGVGLQLLAGLALLGGQVLAAGDARALANPAFMGALLIALAGFASAWSYRRAARPRLALAWYLWGLAWWLGNGVHEIERFVASEHAAGALLVFLALSGALLGEVHRRLREPPLAWSLAWSLAGVLLLGLVLLAQPLLATPLPAPGRPWVPPDGAGPTLWAWAVHVALGYRLLSGLAGDPASGAAAVRRPAAWAQAAWLWAWPLFWSGWLARLVAPPLGLAWSLGAALLPWLLMAALLQHRPGWVLRPLAVEAEAWRRSLLASFLVLLALAWLVALGQPGDPVPLPWWPLLNPLELAQWAVLLLLWQARQARRLPGWLQERSGAVLAAAGFVLLTVTVLRGLHLRADVVWSPAMLANGLVQTGLTLLWSLLGVAGWIVGSRRGQRQVWLAAAVLMAVVLAKLVLVDRVHLGNLLGIVSFIGYGLLCIGVGYVAPAPPRREVPRAEGIGEGRP</sequence>
<protein>
    <submittedName>
        <fullName evidence="3">DUF2339 domain-containing protein</fullName>
    </submittedName>
</protein>
<feature type="transmembrane region" description="Helical" evidence="2">
    <location>
        <begin position="837"/>
        <end position="855"/>
    </location>
</feature>
<evidence type="ECO:0000313" key="4">
    <source>
        <dbReference type="Proteomes" id="UP001202117"/>
    </source>
</evidence>
<accession>A0ABS9RPX7</accession>
<feature type="region of interest" description="Disordered" evidence="1">
    <location>
        <begin position="44"/>
        <end position="101"/>
    </location>
</feature>
<dbReference type="RefSeq" id="WP_240566794.1">
    <property type="nucleotide sequence ID" value="NZ_JAKVPY010000002.1"/>
</dbReference>
<feature type="transmembrane region" description="Helical" evidence="2">
    <location>
        <begin position="710"/>
        <end position="726"/>
    </location>
</feature>
<reference evidence="3 4" key="1">
    <citation type="submission" date="2022-02" db="EMBL/GenBank/DDBJ databases">
        <title>Halomonas fukangensis sp. nov., a halophilic bacterium isolated from a bulk soil of Kalidium foliatum at Fukang.</title>
        <authorList>
            <person name="Huang Y."/>
        </authorList>
    </citation>
    <scope>NUCLEOTIDE SEQUENCE [LARGE SCALE GENOMIC DNA]</scope>
    <source>
        <strain evidence="3 4">EGI 63088</strain>
    </source>
</reference>
<feature type="transmembrane region" description="Helical" evidence="2">
    <location>
        <begin position="6"/>
        <end position="25"/>
    </location>
</feature>
<feature type="transmembrane region" description="Helical" evidence="2">
    <location>
        <begin position="610"/>
        <end position="629"/>
    </location>
</feature>
<feature type="transmembrane region" description="Helical" evidence="2">
    <location>
        <begin position="671"/>
        <end position="689"/>
    </location>
</feature>
<feature type="transmembrane region" description="Helical" evidence="2">
    <location>
        <begin position="401"/>
        <end position="420"/>
    </location>
</feature>
<feature type="transmembrane region" description="Helical" evidence="2">
    <location>
        <begin position="311"/>
        <end position="330"/>
    </location>
</feature>
<comment type="caution">
    <text evidence="3">The sequence shown here is derived from an EMBL/GenBank/DDBJ whole genome shotgun (WGS) entry which is preliminary data.</text>
</comment>
<keyword evidence="2" id="KW-0472">Membrane</keyword>
<feature type="transmembrane region" description="Helical" evidence="2">
    <location>
        <begin position="208"/>
        <end position="228"/>
    </location>
</feature>
<keyword evidence="2" id="KW-1133">Transmembrane helix</keyword>
<dbReference type="EMBL" id="JAKVPY010000002">
    <property type="protein sequence ID" value="MCH4561892.1"/>
    <property type="molecule type" value="Genomic_DNA"/>
</dbReference>
<feature type="transmembrane region" description="Helical" evidence="2">
    <location>
        <begin position="125"/>
        <end position="144"/>
    </location>
</feature>
<feature type="transmembrane region" description="Helical" evidence="2">
    <location>
        <begin position="235"/>
        <end position="252"/>
    </location>
</feature>
<dbReference type="PIRSF" id="PIRSF035905">
    <property type="entry name" value="UCP035905_mp"/>
    <property type="match status" value="1"/>
</dbReference>
<feature type="transmembrane region" description="Helical" evidence="2">
    <location>
        <begin position="150"/>
        <end position="170"/>
    </location>
</feature>
<feature type="transmembrane region" description="Helical" evidence="2">
    <location>
        <begin position="861"/>
        <end position="884"/>
    </location>
</feature>
<feature type="transmembrane region" description="Helical" evidence="2">
    <location>
        <begin position="455"/>
        <end position="473"/>
    </location>
</feature>
<dbReference type="InterPro" id="IPR019286">
    <property type="entry name" value="DUF2339_TM"/>
</dbReference>
<feature type="transmembrane region" description="Helical" evidence="2">
    <location>
        <begin position="810"/>
        <end position="830"/>
    </location>
</feature>
<feature type="transmembrane region" description="Helical" evidence="2">
    <location>
        <begin position="351"/>
        <end position="368"/>
    </location>
</feature>
<feature type="transmembrane region" description="Helical" evidence="2">
    <location>
        <begin position="182"/>
        <end position="202"/>
    </location>
</feature>
<dbReference type="PANTHER" id="PTHR38434:SF1">
    <property type="entry name" value="BLL2549 PROTEIN"/>
    <property type="match status" value="1"/>
</dbReference>
<feature type="transmembrane region" description="Helical" evidence="2">
    <location>
        <begin position="285"/>
        <end position="305"/>
    </location>
</feature>
<evidence type="ECO:0000313" key="3">
    <source>
        <dbReference type="EMBL" id="MCH4561892.1"/>
    </source>
</evidence>
<feature type="transmembrane region" description="Helical" evidence="2">
    <location>
        <begin position="479"/>
        <end position="501"/>
    </location>
</feature>
<evidence type="ECO:0000256" key="2">
    <source>
        <dbReference type="SAM" id="Phobius"/>
    </source>
</evidence>
<feature type="transmembrane region" description="Helical" evidence="2">
    <location>
        <begin position="508"/>
        <end position="526"/>
    </location>
</feature>
<feature type="transmembrane region" description="Helical" evidence="2">
    <location>
        <begin position="532"/>
        <end position="553"/>
    </location>
</feature>
<dbReference type="Proteomes" id="UP001202117">
    <property type="component" value="Unassembled WGS sequence"/>
</dbReference>
<feature type="transmembrane region" description="Helical" evidence="2">
    <location>
        <begin position="258"/>
        <end position="278"/>
    </location>
</feature>
<evidence type="ECO:0000256" key="1">
    <source>
        <dbReference type="SAM" id="MobiDB-lite"/>
    </source>
</evidence>
<dbReference type="Pfam" id="PF10101">
    <property type="entry name" value="DUF2339"/>
    <property type="match status" value="1"/>
</dbReference>
<feature type="transmembrane region" description="Helical" evidence="2">
    <location>
        <begin position="738"/>
        <end position="757"/>
    </location>
</feature>
<gene>
    <name evidence="3" type="ORF">MKP05_01965</name>
</gene>
<dbReference type="PANTHER" id="PTHR38434">
    <property type="entry name" value="BLL2549 PROTEIN"/>
    <property type="match status" value="1"/>
</dbReference>
<feature type="transmembrane region" description="Helical" evidence="2">
    <location>
        <begin position="565"/>
        <end position="590"/>
    </location>
</feature>
<feature type="transmembrane region" description="Helical" evidence="2">
    <location>
        <begin position="641"/>
        <end position="659"/>
    </location>
</feature>
<organism evidence="3 4">
    <name type="scientific">Halomonas flagellata</name>
    <dbReference type="NCBI Taxonomy" id="2920385"/>
    <lineage>
        <taxon>Bacteria</taxon>
        <taxon>Pseudomonadati</taxon>
        <taxon>Pseudomonadota</taxon>
        <taxon>Gammaproteobacteria</taxon>
        <taxon>Oceanospirillales</taxon>
        <taxon>Halomonadaceae</taxon>
        <taxon>Halomonas</taxon>
    </lineage>
</organism>
<name>A0ABS9RPX7_9GAMM</name>